<keyword evidence="3" id="KW-1185">Reference proteome</keyword>
<evidence type="ECO:0000313" key="3">
    <source>
        <dbReference type="Proteomes" id="UP000886885"/>
    </source>
</evidence>
<evidence type="ECO:0000256" key="1">
    <source>
        <dbReference type="SAM" id="MobiDB-lite"/>
    </source>
</evidence>
<dbReference type="Proteomes" id="UP000886885">
    <property type="component" value="Chromosome 14D"/>
</dbReference>
<feature type="compositionally biased region" description="Basic residues" evidence="1">
    <location>
        <begin position="120"/>
        <end position="146"/>
    </location>
</feature>
<gene>
    <name evidence="2" type="ORF">POTOM_048507</name>
</gene>
<feature type="compositionally biased region" description="Gly residues" evidence="1">
    <location>
        <begin position="163"/>
        <end position="175"/>
    </location>
</feature>
<name>A0A8X7YHP0_POPTO</name>
<comment type="caution">
    <text evidence="2">The sequence shown here is derived from an EMBL/GenBank/DDBJ whole genome shotgun (WGS) entry which is preliminary data.</text>
</comment>
<protein>
    <submittedName>
        <fullName evidence="2">Uncharacterized protein</fullName>
    </submittedName>
</protein>
<proteinExistence type="predicted"/>
<sequence length="224" mass="25797">MIPFEASFKLKPQQVLDFVLFPLRTQECDDGEAFADHIRCRVEFEERDIILIYLKQERFPKGTYNLRSNKLGPCKLKLEKYMTRSKVIEDVLDVKEAESQRNPSSALLLGKKTKIIAGRGRFKNQKRNSNKKKGQNNRKQQHHRQKGPASNPTSCHRGSLGRRVGGADGDSLDPGGGNVKLHLIISVSSREIDLLTVAERVLFWWRERGYKRTRGKPRENDRLQ</sequence>
<feature type="region of interest" description="Disordered" evidence="1">
    <location>
        <begin position="119"/>
        <end position="175"/>
    </location>
</feature>
<dbReference type="EMBL" id="JAAWWB010000028">
    <property type="protein sequence ID" value="KAG6748578.1"/>
    <property type="molecule type" value="Genomic_DNA"/>
</dbReference>
<dbReference type="AlphaFoldDB" id="A0A8X7YHP0"/>
<organism evidence="2 3">
    <name type="scientific">Populus tomentosa</name>
    <name type="common">Chinese white poplar</name>
    <dbReference type="NCBI Taxonomy" id="118781"/>
    <lineage>
        <taxon>Eukaryota</taxon>
        <taxon>Viridiplantae</taxon>
        <taxon>Streptophyta</taxon>
        <taxon>Embryophyta</taxon>
        <taxon>Tracheophyta</taxon>
        <taxon>Spermatophyta</taxon>
        <taxon>Magnoliopsida</taxon>
        <taxon>eudicotyledons</taxon>
        <taxon>Gunneridae</taxon>
        <taxon>Pentapetalae</taxon>
        <taxon>rosids</taxon>
        <taxon>fabids</taxon>
        <taxon>Malpighiales</taxon>
        <taxon>Salicaceae</taxon>
        <taxon>Saliceae</taxon>
        <taxon>Populus</taxon>
    </lineage>
</organism>
<accession>A0A8X7YHP0</accession>
<evidence type="ECO:0000313" key="2">
    <source>
        <dbReference type="EMBL" id="KAG6748578.1"/>
    </source>
</evidence>
<reference evidence="2" key="1">
    <citation type="journal article" date="2020" name="bioRxiv">
        <title>Hybrid origin of Populus tomentosa Carr. identified through genome sequencing and phylogenomic analysis.</title>
        <authorList>
            <person name="An X."/>
            <person name="Gao K."/>
            <person name="Chen Z."/>
            <person name="Li J."/>
            <person name="Yang X."/>
            <person name="Yang X."/>
            <person name="Zhou J."/>
            <person name="Guo T."/>
            <person name="Zhao T."/>
            <person name="Huang S."/>
            <person name="Miao D."/>
            <person name="Khan W.U."/>
            <person name="Rao P."/>
            <person name="Ye M."/>
            <person name="Lei B."/>
            <person name="Liao W."/>
            <person name="Wang J."/>
            <person name="Ji L."/>
            <person name="Li Y."/>
            <person name="Guo B."/>
            <person name="Mustafa N.S."/>
            <person name="Li S."/>
            <person name="Yun Q."/>
            <person name="Keller S.R."/>
            <person name="Mao J."/>
            <person name="Zhang R."/>
            <person name="Strauss S.H."/>
        </authorList>
    </citation>
    <scope>NUCLEOTIDE SEQUENCE</scope>
    <source>
        <strain evidence="2">GM15</strain>
        <tissue evidence="2">Leaf</tissue>
    </source>
</reference>
<dbReference type="OrthoDB" id="909585at2759"/>